<organism evidence="4 5">
    <name type="scientific">Mycoplasmopsis cynos</name>
    <dbReference type="NCBI Taxonomy" id="171284"/>
    <lineage>
        <taxon>Bacteria</taxon>
        <taxon>Bacillati</taxon>
        <taxon>Mycoplasmatota</taxon>
        <taxon>Mycoplasmoidales</taxon>
        <taxon>Metamycoplasmataceae</taxon>
        <taxon>Mycoplasmopsis</taxon>
    </lineage>
</organism>
<proteinExistence type="predicted"/>
<dbReference type="Proteomes" id="UP000289506">
    <property type="component" value="Plasmid 13"/>
</dbReference>
<evidence type="ECO:0000256" key="3">
    <source>
        <dbReference type="SAM" id="SignalP"/>
    </source>
</evidence>
<feature type="signal peptide" evidence="3">
    <location>
        <begin position="1"/>
        <end position="28"/>
    </location>
</feature>
<feature type="compositionally biased region" description="Basic and acidic residues" evidence="2">
    <location>
        <begin position="134"/>
        <end position="163"/>
    </location>
</feature>
<keyword evidence="4" id="KW-0614">Plasmid</keyword>
<dbReference type="EMBL" id="LR214986">
    <property type="protein sequence ID" value="VEU64463.1"/>
    <property type="molecule type" value="Genomic_DNA"/>
</dbReference>
<feature type="region of interest" description="Disordered" evidence="2">
    <location>
        <begin position="134"/>
        <end position="211"/>
    </location>
</feature>
<feature type="compositionally biased region" description="Basic and acidic residues" evidence="2">
    <location>
        <begin position="180"/>
        <end position="194"/>
    </location>
</feature>
<name>A0A449AHI9_9BACT</name>
<dbReference type="PROSITE" id="PS51257">
    <property type="entry name" value="PROKAR_LIPOPROTEIN"/>
    <property type="match status" value="1"/>
</dbReference>
<evidence type="ECO:0000313" key="4">
    <source>
        <dbReference type="EMBL" id="VEU64463.1"/>
    </source>
</evidence>
<keyword evidence="3" id="KW-0732">Signal</keyword>
<protein>
    <recommendedName>
        <fullName evidence="6">Lipoprotein</fullName>
    </recommendedName>
</protein>
<evidence type="ECO:0008006" key="6">
    <source>
        <dbReference type="Google" id="ProtNLM"/>
    </source>
</evidence>
<evidence type="ECO:0000256" key="2">
    <source>
        <dbReference type="SAM" id="MobiDB-lite"/>
    </source>
</evidence>
<feature type="compositionally biased region" description="Polar residues" evidence="2">
    <location>
        <begin position="195"/>
        <end position="207"/>
    </location>
</feature>
<dbReference type="AlphaFoldDB" id="A0A449AHI9"/>
<evidence type="ECO:0000256" key="1">
    <source>
        <dbReference type="SAM" id="Coils"/>
    </source>
</evidence>
<reference evidence="4 5" key="1">
    <citation type="submission" date="2019-01" db="EMBL/GenBank/DDBJ databases">
        <authorList>
            <consortium name="Pathogen Informatics"/>
        </authorList>
    </citation>
    <scope>NUCLEOTIDE SEQUENCE [LARGE SCALE GENOMIC DNA]</scope>
    <source>
        <strain evidence="4 5">NCTC10142</strain>
        <plasmid evidence="5">13</plasmid>
    </source>
</reference>
<feature type="compositionally biased region" description="Polar residues" evidence="2">
    <location>
        <begin position="165"/>
        <end position="179"/>
    </location>
</feature>
<sequence length="506" mass="56716">MNKYKKIFSGLGLLSISTLIGASVVACARTKVEKEETPAPGTSDSKDLATIKNEASAEVEKLQGHEKYAELKAIIDKENATIEELNSAKTSAIEELNNYKNIVQTAIEAITDNTKKEELKKEIETANSYNDLKTIKDKIEPKSSPDAKPENDGKDNPDKKEGETDSSNQGKNEGSTGKDNNGKTEPEKDKKNEGGKQNNTGENSHTPTPKVMTVDEKVTELYSLVDQFPYPTTETKVEDSTKTSLKNEVKAIKDKTVDDNTKLQELNILEAKFKEYKTKIEKYKEIINNPKFKSNKYDDSKIKALYGSLVKLFNKDLNPQYTEDEFIWNVYETFRRISFDKNSPLTQKRPKVYEYGIVPDSEKEKSSKFEVLGDNKKMNHGIKIEQLEQKINDIVNFVIDIAKKAANLNIDKIKYTNDNDQEKPTELIAKLKTFVTNTSNIANIDTLIDKVKQIATKVRDIIATTKDGDKANIKDKINKIVANNVDEVITELGKLKPAGSAPSKAN</sequence>
<evidence type="ECO:0000313" key="5">
    <source>
        <dbReference type="Proteomes" id="UP000289506"/>
    </source>
</evidence>
<gene>
    <name evidence="4" type="primary">MCYN0114_2</name>
    <name evidence="4" type="ORF">NCTC10142_00206</name>
</gene>
<accession>A0A449AHI9</accession>
<keyword evidence="1" id="KW-0175">Coiled coil</keyword>
<feature type="coiled-coil region" evidence="1">
    <location>
        <begin position="68"/>
        <end position="102"/>
    </location>
</feature>
<dbReference type="RefSeq" id="WP_129720442.1">
    <property type="nucleotide sequence ID" value="NZ_LR214986.1"/>
</dbReference>
<feature type="chain" id="PRO_5019224074" description="Lipoprotein" evidence="3">
    <location>
        <begin position="29"/>
        <end position="506"/>
    </location>
</feature>
<geneLocation type="plasmid" evidence="4 5">
    <name>13</name>
</geneLocation>